<feature type="transmembrane region" description="Helical" evidence="1">
    <location>
        <begin position="48"/>
        <end position="70"/>
    </location>
</feature>
<gene>
    <name evidence="2" type="ORF">GA0116948_105188</name>
</gene>
<dbReference type="AlphaFoldDB" id="A0A1C4DBL6"/>
<evidence type="ECO:0000256" key="1">
    <source>
        <dbReference type="SAM" id="Phobius"/>
    </source>
</evidence>
<evidence type="ECO:0000313" key="2">
    <source>
        <dbReference type="EMBL" id="SCC28777.1"/>
    </source>
</evidence>
<evidence type="ECO:0000313" key="3">
    <source>
        <dbReference type="Proteomes" id="UP000242818"/>
    </source>
</evidence>
<dbReference type="Proteomes" id="UP000242818">
    <property type="component" value="Unassembled WGS sequence"/>
</dbReference>
<protein>
    <submittedName>
        <fullName evidence="2">Putative F0F1-ATPase subunit Ca2+/Mg2+ transporter</fullName>
    </submittedName>
</protein>
<dbReference type="Pfam" id="PF09527">
    <property type="entry name" value="ATPase_gene1"/>
    <property type="match status" value="1"/>
</dbReference>
<accession>A0A1C4DBL6</accession>
<dbReference type="InterPro" id="IPR032820">
    <property type="entry name" value="ATPase_put"/>
</dbReference>
<reference evidence="2 3" key="1">
    <citation type="submission" date="2016-08" db="EMBL/GenBank/DDBJ databases">
        <authorList>
            <person name="Seilhamer J.J."/>
        </authorList>
    </citation>
    <scope>NUCLEOTIDE SEQUENCE [LARGE SCALE GENOMIC DNA]</scope>
    <source>
        <strain evidence="2 3">A37T2</strain>
    </source>
</reference>
<dbReference type="EMBL" id="FMAR01000005">
    <property type="protein sequence ID" value="SCC28777.1"/>
    <property type="molecule type" value="Genomic_DNA"/>
</dbReference>
<dbReference type="STRING" id="1335309.GA0116948_105188"/>
<keyword evidence="1" id="KW-0472">Membrane</keyword>
<keyword evidence="1" id="KW-1133">Transmembrane helix</keyword>
<keyword evidence="3" id="KW-1185">Reference proteome</keyword>
<proteinExistence type="predicted"/>
<feature type="transmembrane region" description="Helical" evidence="1">
    <location>
        <begin position="18"/>
        <end position="42"/>
    </location>
</feature>
<sequence>MEDPLSQKKQATKPDSKLLYYSGMAFQMVALLGLAVFAGIRLDRWTGWLFPLFTIVLPLAALGIILYQIVKDTGKRK</sequence>
<organism evidence="2 3">
    <name type="scientific">Chitinophaga costaii</name>
    <dbReference type="NCBI Taxonomy" id="1335309"/>
    <lineage>
        <taxon>Bacteria</taxon>
        <taxon>Pseudomonadati</taxon>
        <taxon>Bacteroidota</taxon>
        <taxon>Chitinophagia</taxon>
        <taxon>Chitinophagales</taxon>
        <taxon>Chitinophagaceae</taxon>
        <taxon>Chitinophaga</taxon>
    </lineage>
</organism>
<keyword evidence="1" id="KW-0812">Transmembrane</keyword>
<dbReference type="OrthoDB" id="9798708at2"/>
<name>A0A1C4DBL6_9BACT</name>
<dbReference type="RefSeq" id="WP_089711489.1">
    <property type="nucleotide sequence ID" value="NZ_FMAR01000005.1"/>
</dbReference>